<dbReference type="EMBL" id="LT960552">
    <property type="protein sequence ID" value="SOK59152.1"/>
    <property type="molecule type" value="Genomic_DNA"/>
</dbReference>
<protein>
    <submittedName>
        <fullName evidence="1">Uncharacterized protein</fullName>
    </submittedName>
</protein>
<evidence type="ECO:0000313" key="2">
    <source>
        <dbReference type="Proteomes" id="UP000241364"/>
    </source>
</evidence>
<sequence length="162" mass="19103">MIKLIPFNIWYNDLEELISIINNSNLEVLKYAKSYNFDTFAFCMPENELFQFSIQKPAEQFQQTAIGINGILNASPYLLYYSVTVSFTKNFIVKLEVVEHWKSQITSYEKHTIHSVIFDKEHMLINGNWYKVDSPEPFIYDLKDEDISILAIIDIMERFNPQ</sequence>
<evidence type="ECO:0000313" key="1">
    <source>
        <dbReference type="EMBL" id="SOK59152.1"/>
    </source>
</evidence>
<reference evidence="2" key="1">
    <citation type="submission" date="2017-10" db="EMBL/GenBank/DDBJ databases">
        <authorList>
            <person name="Skurnik M."/>
        </authorList>
    </citation>
    <scope>NUCLEOTIDE SEQUENCE [LARGE SCALE GENOMIC DNA]</scope>
    <source>
        <strain evidence="2">fHe-Yen9-03</strain>
    </source>
</reference>
<name>A0A2C9D1D8_9CAUD</name>
<proteinExistence type="predicted"/>
<accession>A0A2C9D1D8</accession>
<organism evidence="1 2">
    <name type="scientific">Yersinia phage fHe-Yen9-03</name>
    <dbReference type="NCBI Taxonomy" id="2052743"/>
    <lineage>
        <taxon>Viruses</taxon>
        <taxon>Duplodnaviria</taxon>
        <taxon>Heunggongvirae</taxon>
        <taxon>Uroviricota</taxon>
        <taxon>Caudoviricetes</taxon>
        <taxon>Eneladusvirus</taxon>
        <taxon>Eneladusvirus Yen904</taxon>
    </lineage>
</organism>
<dbReference type="Proteomes" id="UP000241364">
    <property type="component" value="Chromosome i"/>
</dbReference>
<gene>
    <name evidence="1" type="primary">g344</name>
</gene>